<protein>
    <submittedName>
        <fullName evidence="1">Uncharacterized protein</fullName>
    </submittedName>
</protein>
<evidence type="ECO:0000313" key="2">
    <source>
        <dbReference type="Proteomes" id="UP000009012"/>
    </source>
</evidence>
<organism evidence="1 2">
    <name type="scientific">Burkholderia phage vB_BceS_AH2</name>
    <dbReference type="NCBI Taxonomy" id="1133022"/>
    <lineage>
        <taxon>Viruses</taxon>
        <taxon>Duplodnaviria</taxon>
        <taxon>Heunggongvirae</taxon>
        <taxon>Uroviricota</taxon>
        <taxon>Caudoviricetes</taxon>
        <taxon>Casjensviridae</taxon>
        <taxon>Ahduovirus</taxon>
        <taxon>Ahduovirus AH2</taxon>
        <taxon>Burkholderia virus AH2</taxon>
    </lineage>
</organism>
<accession>I6NSF6</accession>
<dbReference type="GeneID" id="13405202"/>
<proteinExistence type="predicted"/>
<keyword evidence="2" id="KW-1185">Reference proteome</keyword>
<dbReference type="RefSeq" id="YP_006561106.1">
    <property type="nucleotide sequence ID" value="NC_018283.1"/>
</dbReference>
<dbReference type="EMBL" id="JN564907">
    <property type="protein sequence ID" value="AEY69532.1"/>
    <property type="molecule type" value="Genomic_DNA"/>
</dbReference>
<gene>
    <name evidence="1" type="ORF">AH2_00022</name>
</gene>
<sequence length="99" mass="11065">MPNPNMAINAFITIKLPKSIVREQHRSAVDLANAAVHLLVQDVGTAEARKLLNKRLEDYQQDYLGYRVVEHKAVQHSDQMVCSCGASWDVNDPCPPEGH</sequence>
<evidence type="ECO:0000313" key="1">
    <source>
        <dbReference type="EMBL" id="AEY69532.1"/>
    </source>
</evidence>
<name>I6NSF6_9CAUD</name>
<dbReference type="KEGG" id="vg:13405202"/>
<dbReference type="Proteomes" id="UP000009012">
    <property type="component" value="Segment"/>
</dbReference>
<reference evidence="1 2" key="1">
    <citation type="journal article" date="2012" name="BMC Genomics">
        <title>Comparative analysis of two phenotypically-similar but genomically-distinct Burkholderia cenocepacia-specific bacteriophages.</title>
        <authorList>
            <person name="Lynch K.H."/>
            <person name="Stothard P."/>
            <person name="Dennis J.J."/>
        </authorList>
    </citation>
    <scope>NUCLEOTIDE SEQUENCE [LARGE SCALE GENOMIC DNA]</scope>
</reference>